<dbReference type="RefSeq" id="WP_160365698.1">
    <property type="nucleotide sequence ID" value="NZ_JACEIB010000006.1"/>
</dbReference>
<dbReference type="EMBL" id="JACEIB010000006">
    <property type="protein sequence ID" value="MBA2934186.1"/>
    <property type="molecule type" value="Genomic_DNA"/>
</dbReference>
<gene>
    <name evidence="2" type="ORF">HZF05_08740</name>
</gene>
<accession>A0A838L7R6</accession>
<dbReference type="AlphaFoldDB" id="A0A838L7R6"/>
<organism evidence="2 3">
    <name type="scientific">Sphingomonas chungangi</name>
    <dbReference type="NCBI Taxonomy" id="2683589"/>
    <lineage>
        <taxon>Bacteria</taxon>
        <taxon>Pseudomonadati</taxon>
        <taxon>Pseudomonadota</taxon>
        <taxon>Alphaproteobacteria</taxon>
        <taxon>Sphingomonadales</taxon>
        <taxon>Sphingomonadaceae</taxon>
        <taxon>Sphingomonas</taxon>
    </lineage>
</organism>
<evidence type="ECO:0000256" key="1">
    <source>
        <dbReference type="SAM" id="SignalP"/>
    </source>
</evidence>
<name>A0A838L7R6_9SPHN</name>
<evidence type="ECO:0000313" key="3">
    <source>
        <dbReference type="Proteomes" id="UP000570166"/>
    </source>
</evidence>
<proteinExistence type="predicted"/>
<keyword evidence="1" id="KW-0732">Signal</keyword>
<evidence type="ECO:0000313" key="2">
    <source>
        <dbReference type="EMBL" id="MBA2934186.1"/>
    </source>
</evidence>
<protein>
    <submittedName>
        <fullName evidence="2">Uncharacterized protein</fullName>
    </submittedName>
</protein>
<feature type="chain" id="PRO_5032799756" evidence="1">
    <location>
        <begin position="30"/>
        <end position="267"/>
    </location>
</feature>
<keyword evidence="3" id="KW-1185">Reference proteome</keyword>
<comment type="caution">
    <text evidence="2">The sequence shown here is derived from an EMBL/GenBank/DDBJ whole genome shotgun (WGS) entry which is preliminary data.</text>
</comment>
<feature type="signal peptide" evidence="1">
    <location>
        <begin position="1"/>
        <end position="29"/>
    </location>
</feature>
<dbReference type="Proteomes" id="UP000570166">
    <property type="component" value="Unassembled WGS sequence"/>
</dbReference>
<sequence length="267" mass="27911">MSLRRTGAASMTLGAGMLAALLLGSTAQADMTVDFGSIGTVVASQTLPMVYNPCNSNLPGLCHASPDARAPARRPASAQSFIAAATARPARPGAPQVPLRYVASPAVHQQVLADLVGRMRAKDPQAAQVIQSTFAKYDYAGLYDGIAGPYGLSGNDAGNAMTAYLILGWMIANGVQDVPGGRMTAIAARAQIADMLARNGAAPREKWAELGEELKLQFVIAHAGWLSSMKEGNARPYADGIARQFEQVYGIDLRRTTLDASGLHGAG</sequence>
<reference evidence="2 3" key="1">
    <citation type="submission" date="2020-07" db="EMBL/GenBank/DDBJ databases">
        <authorList>
            <person name="Sun Q."/>
        </authorList>
    </citation>
    <scope>NUCLEOTIDE SEQUENCE [LARGE SCALE GENOMIC DNA]</scope>
    <source>
        <strain evidence="2 3">CGMCC 1.13654</strain>
    </source>
</reference>